<feature type="compositionally biased region" description="Acidic residues" evidence="3">
    <location>
        <begin position="674"/>
        <end position="688"/>
    </location>
</feature>
<gene>
    <name evidence="6" type="primary">LOC115220823</name>
</gene>
<dbReference type="AlphaFoldDB" id="A0A6P7TAY3"/>
<dbReference type="Proteomes" id="UP000515154">
    <property type="component" value="Linkage group LG17"/>
</dbReference>
<feature type="compositionally biased region" description="Low complexity" evidence="3">
    <location>
        <begin position="121"/>
        <end position="140"/>
    </location>
</feature>
<feature type="region of interest" description="Disordered" evidence="3">
    <location>
        <begin position="231"/>
        <end position="256"/>
    </location>
</feature>
<feature type="compositionally biased region" description="Low complexity" evidence="3">
    <location>
        <begin position="150"/>
        <end position="178"/>
    </location>
</feature>
<evidence type="ECO:0000313" key="5">
    <source>
        <dbReference type="Proteomes" id="UP000515154"/>
    </source>
</evidence>
<dbReference type="InterPro" id="IPR010919">
    <property type="entry name" value="SAND-like_dom_sf"/>
</dbReference>
<feature type="region of interest" description="Disordered" evidence="3">
    <location>
        <begin position="872"/>
        <end position="902"/>
    </location>
</feature>
<dbReference type="PANTHER" id="PTHR10005:SF25">
    <property type="entry name" value="SNO ONCOGENE, ISOFORM B"/>
    <property type="match status" value="1"/>
</dbReference>
<dbReference type="Pfam" id="PF08782">
    <property type="entry name" value="c-SKI_SMAD_bind"/>
    <property type="match status" value="1"/>
</dbReference>
<dbReference type="SUPFAM" id="SSF46955">
    <property type="entry name" value="Putative DNA-binding domain"/>
    <property type="match status" value="1"/>
</dbReference>
<dbReference type="GO" id="GO:0005737">
    <property type="term" value="C:cytoplasm"/>
    <property type="evidence" value="ECO:0007669"/>
    <property type="project" value="TreeGrafter"/>
</dbReference>
<feature type="domain" description="c-SKI SMAD4-binding" evidence="4">
    <location>
        <begin position="390"/>
        <end position="482"/>
    </location>
</feature>
<dbReference type="Pfam" id="PF02437">
    <property type="entry name" value="Ski_Sno_DHD"/>
    <property type="match status" value="1"/>
</dbReference>
<feature type="compositionally biased region" description="Low complexity" evidence="3">
    <location>
        <begin position="83"/>
        <end position="111"/>
    </location>
</feature>
<dbReference type="FunFam" id="3.10.260.20:FF:000002">
    <property type="entry name" value="SKI-like oncogene a"/>
    <property type="match status" value="1"/>
</dbReference>
<dbReference type="GO" id="GO:0030514">
    <property type="term" value="P:negative regulation of BMP signaling pathway"/>
    <property type="evidence" value="ECO:0007669"/>
    <property type="project" value="TreeGrafter"/>
</dbReference>
<dbReference type="InterPro" id="IPR037000">
    <property type="entry name" value="Ski_DNA-bd_sf"/>
</dbReference>
<dbReference type="SMART" id="SM01046">
    <property type="entry name" value="c-SKI_SMAD_bind"/>
    <property type="match status" value="1"/>
</dbReference>
<evidence type="ECO:0000256" key="3">
    <source>
        <dbReference type="SAM" id="MobiDB-lite"/>
    </source>
</evidence>
<dbReference type="GO" id="GO:0005667">
    <property type="term" value="C:transcription regulator complex"/>
    <property type="evidence" value="ECO:0007669"/>
    <property type="project" value="TreeGrafter"/>
</dbReference>
<dbReference type="InterPro" id="IPR023216">
    <property type="entry name" value="Tscrpt_reg_SKI_SnoN"/>
</dbReference>
<evidence type="ECO:0000256" key="2">
    <source>
        <dbReference type="SAM" id="Coils"/>
    </source>
</evidence>
<feature type="region of interest" description="Disordered" evidence="3">
    <location>
        <begin position="73"/>
        <end position="178"/>
    </location>
</feature>
<sequence>MALRPSHRVSPHIQRVLKHYQNSAIRSLCGPDAIVGSTDPYDTSLAGGDDGGGLLTTTSPTLVELYSVGPHQNLHHPGEISPTLTTSSSGGSTAVICSNPSTTTTNNSNNNHYHHNEKDSNSSSSSSKIYNSNKNNNSSSGGVGGGDRGAGSTSGSTSSNRSSRASSPLSPPVAAGEAGVVPAATSTPAVVVSGTRPPSRPSGFDDEEVFVYRTHRSKAMSSVVATASSANVVNSTSSSSASGSSNSTKLPSEKGLEFDPFRSPPPYPIQQMPVFTPYDSYAERSETILENERIACFIIGGEKRLCLPQILNSVLRHFNLTQINSVCDELHIFCARCSPEQLETFVAAGILPCRTASCGLITKTDAERLCHALLYKRTAAKPVDPPSPSSFKVYHECFGKCKGIIQPDRYHTPDAECIYCTECHALFNPQQFVCHSHTPMENRICHWGFDSAHWRNYLMLAKDQENLEKCQDIIDQIKNKFDGCKTKRKQSSDDWLHSKRVKSEESPTSQVSPWSPHHSAQPTMAPVSAYSAWPQSLITALKDNKYLPQPPNIMRDSLLYYSLPRSLPSYLQTGPPVLLHPERVIPHSESARYERHFTPNVSLAPLPQQRLPDSKIKSELKESEMERNGLHQLAEAAVSKISKEPVALTKESKIYQETSTNLSKSKEKAYDFSSDSEESITEFEETGDEPLSPKLEDTFEIELDMVKQALEGKVGDCTESKRKFLHDFTNLRSLHQQRLHLMDRSRQQLRDLLTKVRATAKTKILRCAERKKKLRKRLENMRIETECRLHDAEEGKERLLKEIDSLSKQIEPKELQQKYIQANKELQLQVQHYQTIFETMSRENAILQDELRKRGISFPLVSHPSPLHHSPLPLILSSPSSKSSASPENLSPQSRAAVAAAASTHERIKMLYQSRSKPALQED</sequence>
<proteinExistence type="inferred from homology"/>
<dbReference type="Gene3D" id="3.10.390.10">
    <property type="entry name" value="SAND domain-like"/>
    <property type="match status" value="1"/>
</dbReference>
<feature type="compositionally biased region" description="Basic and acidic residues" evidence="3">
    <location>
        <begin position="495"/>
        <end position="505"/>
    </location>
</feature>
<dbReference type="GO" id="GO:0000981">
    <property type="term" value="F:DNA-binding transcription factor activity, RNA polymerase II-specific"/>
    <property type="evidence" value="ECO:0007669"/>
    <property type="project" value="TreeGrafter"/>
</dbReference>
<dbReference type="CDD" id="cd21079">
    <property type="entry name" value="DHD_Ski_Sno"/>
    <property type="match status" value="1"/>
</dbReference>
<feature type="region of interest" description="Disordered" evidence="3">
    <location>
        <begin position="495"/>
        <end position="520"/>
    </location>
</feature>
<dbReference type="RefSeq" id="XP_029646856.1">
    <property type="nucleotide sequence ID" value="XM_029790996.2"/>
</dbReference>
<dbReference type="InterPro" id="IPR014890">
    <property type="entry name" value="c-SKI_SMAD4-bd_dom"/>
</dbReference>
<dbReference type="GO" id="GO:0046332">
    <property type="term" value="F:SMAD binding"/>
    <property type="evidence" value="ECO:0007669"/>
    <property type="project" value="InterPro"/>
</dbReference>
<dbReference type="GO" id="GO:0000978">
    <property type="term" value="F:RNA polymerase II cis-regulatory region sequence-specific DNA binding"/>
    <property type="evidence" value="ECO:0007669"/>
    <property type="project" value="TreeGrafter"/>
</dbReference>
<feature type="compositionally biased region" description="Low complexity" evidence="3">
    <location>
        <begin position="231"/>
        <end position="248"/>
    </location>
</feature>
<comment type="similarity">
    <text evidence="1">Belongs to the SKI family.</text>
</comment>
<feature type="compositionally biased region" description="Polar residues" evidence="3">
    <location>
        <begin position="506"/>
        <end position="520"/>
    </location>
</feature>
<evidence type="ECO:0000313" key="6">
    <source>
        <dbReference type="RefSeq" id="XP_029646856.1"/>
    </source>
</evidence>
<dbReference type="GO" id="GO:0005634">
    <property type="term" value="C:nucleus"/>
    <property type="evidence" value="ECO:0007669"/>
    <property type="project" value="TreeGrafter"/>
</dbReference>
<name>A0A6P7TAY3_9MOLL</name>
<protein>
    <submittedName>
        <fullName evidence="6">Ski oncogene isoform X1</fullName>
    </submittedName>
</protein>
<dbReference type="KEGG" id="osn:115220823"/>
<dbReference type="InterPro" id="IPR009061">
    <property type="entry name" value="DNA-bd_dom_put_sf"/>
</dbReference>
<keyword evidence="2" id="KW-0175">Coiled coil</keyword>
<feature type="coiled-coil region" evidence="2">
    <location>
        <begin position="764"/>
        <end position="816"/>
    </location>
</feature>
<dbReference type="InterPro" id="IPR003380">
    <property type="entry name" value="SKI/SNO/DAC"/>
</dbReference>
<organism evidence="5 6">
    <name type="scientific">Octopus sinensis</name>
    <name type="common">East Asian common octopus</name>
    <dbReference type="NCBI Taxonomy" id="2607531"/>
    <lineage>
        <taxon>Eukaryota</taxon>
        <taxon>Metazoa</taxon>
        <taxon>Spiralia</taxon>
        <taxon>Lophotrochozoa</taxon>
        <taxon>Mollusca</taxon>
        <taxon>Cephalopoda</taxon>
        <taxon>Coleoidea</taxon>
        <taxon>Octopodiformes</taxon>
        <taxon>Octopoda</taxon>
        <taxon>Incirrata</taxon>
        <taxon>Octopodidae</taxon>
        <taxon>Octopus</taxon>
    </lineage>
</organism>
<dbReference type="PANTHER" id="PTHR10005">
    <property type="entry name" value="SKI ONCOGENE-RELATED"/>
    <property type="match status" value="1"/>
</dbReference>
<keyword evidence="5" id="KW-1185">Reference proteome</keyword>
<evidence type="ECO:0000259" key="4">
    <source>
        <dbReference type="SMART" id="SM01046"/>
    </source>
</evidence>
<feature type="region of interest" description="Disordered" evidence="3">
    <location>
        <begin position="665"/>
        <end position="692"/>
    </location>
</feature>
<accession>A0A6P7TAY3</accession>
<dbReference type="SUPFAM" id="SSF63763">
    <property type="entry name" value="SAND domain-like"/>
    <property type="match status" value="1"/>
</dbReference>
<evidence type="ECO:0000256" key="1">
    <source>
        <dbReference type="ARBA" id="ARBA00009513"/>
    </source>
</evidence>
<reference evidence="6" key="1">
    <citation type="submission" date="2025-08" db="UniProtKB">
        <authorList>
            <consortium name="RefSeq"/>
        </authorList>
    </citation>
    <scope>IDENTIFICATION</scope>
</reference>
<dbReference type="Gene3D" id="3.10.260.20">
    <property type="entry name" value="Ski"/>
    <property type="match status" value="1"/>
</dbReference>